<dbReference type="AlphaFoldDB" id="A0A7X3FMQ8"/>
<dbReference type="OrthoDB" id="9783944at2"/>
<dbReference type="PANTHER" id="PTHR31157:SF1">
    <property type="entry name" value="SCP DOMAIN-CONTAINING PROTEIN"/>
    <property type="match status" value="1"/>
</dbReference>
<dbReference type="Pfam" id="PF00395">
    <property type="entry name" value="SLH"/>
    <property type="match status" value="1"/>
</dbReference>
<dbReference type="RefSeq" id="WP_157338838.1">
    <property type="nucleotide sequence ID" value="NZ_RHLK01000025.1"/>
</dbReference>
<evidence type="ECO:0000256" key="2">
    <source>
        <dbReference type="SAM" id="SignalP"/>
    </source>
</evidence>
<dbReference type="InterPro" id="IPR035940">
    <property type="entry name" value="CAP_sf"/>
</dbReference>
<evidence type="ECO:0000313" key="4">
    <source>
        <dbReference type="EMBL" id="MVP02490.1"/>
    </source>
</evidence>
<accession>A0A7X3FMQ8</accession>
<dbReference type="PROSITE" id="PS51272">
    <property type="entry name" value="SLH"/>
    <property type="match status" value="1"/>
</dbReference>
<sequence length="521" mass="55396">MIRRNTKMLIGGLLTCALLVSGSPVPNQAAVAAQASSAQAVFTDIQGHWASETIRWAYGKNMTDGYSDGTFKPDKSVTEPEFLALLLRAYNKVSPDAAADGGKWFDSYYTKAESYNWPLLKAGNAPYLRGDAAKLIAATQGKKLSTEDAIKQLISQGLSQGKTNASEDGFAAGDTLTRAEALTFLQNLLRKQNDLIGVPSEPSKEPVPSNPPGGEGESDKEPAPGGGTKPDTGTEKPDTDDSASTPQSDQAFAIEGVAVGETENALIQKLGNPARKDLSGYGYTWYIYNTDYKHYVQVGVQDGKVVALYTNTGNWTKAGGVTVDSTAADVESGMAGAQKTGGSGGKSAVYKSGSLNITFYFDANDGGKVMGLLVRDAAASTSASKADTAGTELRTAYEKQTFDITNAHRVRIGKAPFVWDDKIAGTARKHSQDMAAGGYFDHTNKQGQSPFDRMKNDGLQYSSAAENIAAGYSDPIEVVNGWMNSSGHRTNILGGTTHLGVGIYFGGSMKVYYTQNFYTPR</sequence>
<keyword evidence="2" id="KW-0732">Signal</keyword>
<feature type="signal peptide" evidence="2">
    <location>
        <begin position="1"/>
        <end position="29"/>
    </location>
</feature>
<dbReference type="PANTHER" id="PTHR31157">
    <property type="entry name" value="SCP DOMAIN-CONTAINING PROTEIN"/>
    <property type="match status" value="1"/>
</dbReference>
<proteinExistence type="predicted"/>
<dbReference type="Proteomes" id="UP000490800">
    <property type="component" value="Unassembled WGS sequence"/>
</dbReference>
<reference evidence="4 5" key="1">
    <citation type="journal article" date="2019" name="Microorganisms">
        <title>Paenibacillus lutrae sp. nov., A Chitinolytic Species Isolated from A River Otter in Castril Natural Park, Granada, Spain.</title>
        <authorList>
            <person name="Rodriguez M."/>
            <person name="Reina J.C."/>
            <person name="Bejar V."/>
            <person name="Llamas I."/>
        </authorList>
    </citation>
    <scope>NUCLEOTIDE SEQUENCE [LARGE SCALE GENOMIC DNA]</scope>
    <source>
        <strain evidence="4 5">N10</strain>
    </source>
</reference>
<evidence type="ECO:0000313" key="5">
    <source>
        <dbReference type="Proteomes" id="UP000490800"/>
    </source>
</evidence>
<gene>
    <name evidence="4" type="ORF">EDM21_23700</name>
</gene>
<name>A0A7X3FMQ8_9BACL</name>
<evidence type="ECO:0000256" key="1">
    <source>
        <dbReference type="SAM" id="MobiDB-lite"/>
    </source>
</evidence>
<protein>
    <submittedName>
        <fullName evidence="4">SCP-like protein</fullName>
    </submittedName>
</protein>
<feature type="region of interest" description="Disordered" evidence="1">
    <location>
        <begin position="196"/>
        <end position="247"/>
    </location>
</feature>
<dbReference type="CDD" id="cd05379">
    <property type="entry name" value="CAP_bacterial"/>
    <property type="match status" value="1"/>
</dbReference>
<dbReference type="SMART" id="SM00198">
    <property type="entry name" value="SCP"/>
    <property type="match status" value="1"/>
</dbReference>
<dbReference type="InterPro" id="IPR029410">
    <property type="entry name" value="CAP_assoc"/>
</dbReference>
<dbReference type="Pfam" id="PF14504">
    <property type="entry name" value="CAP_assoc_N"/>
    <property type="match status" value="1"/>
</dbReference>
<organism evidence="4 5">
    <name type="scientific">Paenibacillus lutrae</name>
    <dbReference type="NCBI Taxonomy" id="2078573"/>
    <lineage>
        <taxon>Bacteria</taxon>
        <taxon>Bacillati</taxon>
        <taxon>Bacillota</taxon>
        <taxon>Bacilli</taxon>
        <taxon>Bacillales</taxon>
        <taxon>Paenibacillaceae</taxon>
        <taxon>Paenibacillus</taxon>
    </lineage>
</organism>
<dbReference type="EMBL" id="RHLK01000025">
    <property type="protein sequence ID" value="MVP02490.1"/>
    <property type="molecule type" value="Genomic_DNA"/>
</dbReference>
<dbReference type="Pfam" id="PF00188">
    <property type="entry name" value="CAP"/>
    <property type="match status" value="1"/>
</dbReference>
<dbReference type="SUPFAM" id="SSF55797">
    <property type="entry name" value="PR-1-like"/>
    <property type="match status" value="1"/>
</dbReference>
<dbReference type="InterPro" id="IPR001119">
    <property type="entry name" value="SLH_dom"/>
</dbReference>
<feature type="chain" id="PRO_5030827772" evidence="2">
    <location>
        <begin position="30"/>
        <end position="521"/>
    </location>
</feature>
<dbReference type="InterPro" id="IPR014044">
    <property type="entry name" value="CAP_dom"/>
</dbReference>
<keyword evidence="5" id="KW-1185">Reference proteome</keyword>
<evidence type="ECO:0000259" key="3">
    <source>
        <dbReference type="PROSITE" id="PS51272"/>
    </source>
</evidence>
<feature type="domain" description="SLH" evidence="3">
    <location>
        <begin position="37"/>
        <end position="100"/>
    </location>
</feature>
<dbReference type="Gene3D" id="3.40.33.10">
    <property type="entry name" value="CAP"/>
    <property type="match status" value="1"/>
</dbReference>
<comment type="caution">
    <text evidence="4">The sequence shown here is derived from an EMBL/GenBank/DDBJ whole genome shotgun (WGS) entry which is preliminary data.</text>
</comment>